<dbReference type="InterPro" id="IPR009057">
    <property type="entry name" value="Homeodomain-like_sf"/>
</dbReference>
<accession>A0AAU7PM84</accession>
<dbReference type="InterPro" id="IPR011006">
    <property type="entry name" value="CheY-like_superfamily"/>
</dbReference>
<dbReference type="PRINTS" id="PR00032">
    <property type="entry name" value="HTHARAC"/>
</dbReference>
<dbReference type="InterPro" id="IPR018060">
    <property type="entry name" value="HTH_AraC"/>
</dbReference>
<keyword evidence="2" id="KW-0805">Transcription regulation</keyword>
<evidence type="ECO:0000313" key="9">
    <source>
        <dbReference type="EMBL" id="XBS53501.1"/>
    </source>
</evidence>
<dbReference type="SUPFAM" id="SSF46689">
    <property type="entry name" value="Homeodomain-like"/>
    <property type="match status" value="2"/>
</dbReference>
<dbReference type="EMBL" id="CP157940">
    <property type="protein sequence ID" value="XBS53501.1"/>
    <property type="molecule type" value="Genomic_DNA"/>
</dbReference>
<dbReference type="Gene3D" id="1.10.10.60">
    <property type="entry name" value="Homeodomain-like"/>
    <property type="match status" value="2"/>
</dbReference>
<evidence type="ECO:0000256" key="6">
    <source>
        <dbReference type="PROSITE-ProRule" id="PRU00169"/>
    </source>
</evidence>
<evidence type="ECO:0000259" key="8">
    <source>
        <dbReference type="PROSITE" id="PS50110"/>
    </source>
</evidence>
<dbReference type="RefSeq" id="WP_349945531.1">
    <property type="nucleotide sequence ID" value="NZ_CP157940.1"/>
</dbReference>
<dbReference type="SUPFAM" id="SSF52172">
    <property type="entry name" value="CheY-like"/>
    <property type="match status" value="1"/>
</dbReference>
<sequence length="536" mass="62654">MRHNLLIVDDEELIRQGLRARLEYLKINTCEIFEAANGMAALEAVENHPIDIVITDIRMPDMDGLTLIHEIKKLQKDMQFVVLSGYAEFSYAETAIRLGVKAYLLKPLSNEELKKTFKKLYQDMERDSKIRSAMFRQTRMDREKQEYLQEKAINALLFDTSAETMDYKGLSEVCGIDAGDCSRDVFMMLSVIHINGETYDNMKFRRMDCDLIRFSVRNVFLELESSCGKQIVNSLSDNNQLYAVFFMEDEKRLRNEVERIFLEMRSVLEKRMKIYLTLGVSRYTLLLGRKSASEALGALKQRIIYGDSNLYFYEDTGIFSEQKFPVSQIHLLDSYLEKNEIHKIKNLLQEIFSEELMRKYGTPYLRIMWVRILNVILKHYDKKRKASTMEKLLMSFNLPDQIQSASEIQQRIIDIIMECVRAEAVNDMNARSKIQMAVRYIQEHYSENIAINDLAMSYGMSPNYFSSIFKAETSQSAVNYITELKVKKAQELLENSDLSVVDIAKRTGYEDSQYFFRVFKKHTGMTPLGYREQNRR</sequence>
<dbReference type="GO" id="GO:0003700">
    <property type="term" value="F:DNA-binding transcription factor activity"/>
    <property type="evidence" value="ECO:0007669"/>
    <property type="project" value="InterPro"/>
</dbReference>
<gene>
    <name evidence="9" type="ORF">ABFV83_17060</name>
</gene>
<dbReference type="GO" id="GO:0043565">
    <property type="term" value="F:sequence-specific DNA binding"/>
    <property type="evidence" value="ECO:0007669"/>
    <property type="project" value="InterPro"/>
</dbReference>
<name>A0AAU7PM84_9FIRM</name>
<dbReference type="Pfam" id="PF00072">
    <property type="entry name" value="Response_reg"/>
    <property type="match status" value="1"/>
</dbReference>
<dbReference type="PROSITE" id="PS50110">
    <property type="entry name" value="RESPONSE_REGULATORY"/>
    <property type="match status" value="1"/>
</dbReference>
<reference evidence="9" key="1">
    <citation type="submission" date="2024-06" db="EMBL/GenBank/DDBJ databases">
        <title>Lacrimispora cavernae sp. nov., a novel anaerobe isolated from bat guano pile inside a cave.</title>
        <authorList>
            <person name="Miller S.L."/>
            <person name="Lu N."/>
            <person name="King J."/>
            <person name="Sankaranarayanan K."/>
            <person name="Lawson P.A."/>
        </authorList>
    </citation>
    <scope>NUCLEOTIDE SEQUENCE</scope>
    <source>
        <strain evidence="9">BS-2</strain>
    </source>
</reference>
<dbReference type="PANTHER" id="PTHR43280">
    <property type="entry name" value="ARAC-FAMILY TRANSCRIPTIONAL REGULATOR"/>
    <property type="match status" value="1"/>
</dbReference>
<evidence type="ECO:0000256" key="1">
    <source>
        <dbReference type="ARBA" id="ARBA00018672"/>
    </source>
</evidence>
<keyword evidence="6" id="KW-0597">Phosphoprotein</keyword>
<feature type="domain" description="HTH araC/xylS-type" evidence="7">
    <location>
        <begin position="435"/>
        <end position="533"/>
    </location>
</feature>
<dbReference type="PANTHER" id="PTHR43280:SF2">
    <property type="entry name" value="HTH-TYPE TRANSCRIPTIONAL REGULATOR EXSA"/>
    <property type="match status" value="1"/>
</dbReference>
<organism evidence="9">
    <name type="scientific">Lacrimispora sp. BS-2</name>
    <dbReference type="NCBI Taxonomy" id="3151850"/>
    <lineage>
        <taxon>Bacteria</taxon>
        <taxon>Bacillati</taxon>
        <taxon>Bacillota</taxon>
        <taxon>Clostridia</taxon>
        <taxon>Lachnospirales</taxon>
        <taxon>Lachnospiraceae</taxon>
        <taxon>Lacrimispora</taxon>
    </lineage>
</organism>
<dbReference type="AlphaFoldDB" id="A0AAU7PM84"/>
<proteinExistence type="predicted"/>
<dbReference type="PROSITE" id="PS01124">
    <property type="entry name" value="HTH_ARAC_FAMILY_2"/>
    <property type="match status" value="1"/>
</dbReference>
<evidence type="ECO:0000256" key="2">
    <source>
        <dbReference type="ARBA" id="ARBA00023015"/>
    </source>
</evidence>
<dbReference type="SMART" id="SM00342">
    <property type="entry name" value="HTH_ARAC"/>
    <property type="match status" value="1"/>
</dbReference>
<evidence type="ECO:0000256" key="4">
    <source>
        <dbReference type="ARBA" id="ARBA00023163"/>
    </source>
</evidence>
<evidence type="ECO:0000256" key="3">
    <source>
        <dbReference type="ARBA" id="ARBA00023125"/>
    </source>
</evidence>
<dbReference type="GO" id="GO:0000160">
    <property type="term" value="P:phosphorelay signal transduction system"/>
    <property type="evidence" value="ECO:0007669"/>
    <property type="project" value="InterPro"/>
</dbReference>
<dbReference type="CDD" id="cd17536">
    <property type="entry name" value="REC_YesN-like"/>
    <property type="match status" value="1"/>
</dbReference>
<dbReference type="InterPro" id="IPR020449">
    <property type="entry name" value="Tscrpt_reg_AraC-type_HTH"/>
</dbReference>
<comment type="function">
    <text evidence="5">May play the central regulatory role in sporulation. It may be an element of the effector pathway responsible for the activation of sporulation genes in response to nutritional stress. Spo0A may act in concert with spo0H (a sigma factor) to control the expression of some genes that are critical to the sporulation process.</text>
</comment>
<dbReference type="InterPro" id="IPR001789">
    <property type="entry name" value="Sig_transdc_resp-reg_receiver"/>
</dbReference>
<evidence type="ECO:0000259" key="7">
    <source>
        <dbReference type="PROSITE" id="PS01124"/>
    </source>
</evidence>
<feature type="domain" description="Response regulatory" evidence="8">
    <location>
        <begin position="4"/>
        <end position="121"/>
    </location>
</feature>
<keyword evidence="3" id="KW-0238">DNA-binding</keyword>
<dbReference type="Gene3D" id="3.40.50.2300">
    <property type="match status" value="1"/>
</dbReference>
<protein>
    <recommendedName>
        <fullName evidence="1">Stage 0 sporulation protein A homolog</fullName>
    </recommendedName>
</protein>
<dbReference type="SMART" id="SM00448">
    <property type="entry name" value="REC"/>
    <property type="match status" value="1"/>
</dbReference>
<keyword evidence="4" id="KW-0804">Transcription</keyword>
<evidence type="ECO:0000256" key="5">
    <source>
        <dbReference type="ARBA" id="ARBA00024867"/>
    </source>
</evidence>
<feature type="modified residue" description="4-aspartylphosphate" evidence="6">
    <location>
        <position position="56"/>
    </location>
</feature>
<dbReference type="Pfam" id="PF12833">
    <property type="entry name" value="HTH_18"/>
    <property type="match status" value="1"/>
</dbReference>